<dbReference type="GO" id="GO:0008324">
    <property type="term" value="F:monoatomic cation transmembrane transporter activity"/>
    <property type="evidence" value="ECO:0007669"/>
    <property type="project" value="InterPro"/>
</dbReference>
<feature type="transmembrane region" description="Helical" evidence="7">
    <location>
        <begin position="47"/>
        <end position="64"/>
    </location>
</feature>
<name>A0A1I4PS07_9GAMM</name>
<comment type="similarity">
    <text evidence="2">Belongs to the CPA3 antiporters (TC 2.A.63) subunit E family.</text>
</comment>
<proteinExistence type="inferred from homology"/>
<dbReference type="InterPro" id="IPR002758">
    <property type="entry name" value="Cation_antiport_E"/>
</dbReference>
<dbReference type="AlphaFoldDB" id="A0A1I4PS07"/>
<dbReference type="PANTHER" id="PTHR34584:SF1">
    <property type="entry name" value="NA(+)_H(+) ANTIPORTER SUBUNIT E1"/>
    <property type="match status" value="1"/>
</dbReference>
<evidence type="ECO:0000256" key="7">
    <source>
        <dbReference type="SAM" id="Phobius"/>
    </source>
</evidence>
<feature type="transmembrane region" description="Helical" evidence="7">
    <location>
        <begin position="6"/>
        <end position="35"/>
    </location>
</feature>
<keyword evidence="3" id="KW-1003">Cell membrane</keyword>
<organism evidence="8 9">
    <name type="scientific">Halopseudomonas yangmingensis</name>
    <dbReference type="NCBI Taxonomy" id="1720063"/>
    <lineage>
        <taxon>Bacteria</taxon>
        <taxon>Pseudomonadati</taxon>
        <taxon>Pseudomonadota</taxon>
        <taxon>Gammaproteobacteria</taxon>
        <taxon>Pseudomonadales</taxon>
        <taxon>Pseudomonadaceae</taxon>
        <taxon>Halopseudomonas</taxon>
    </lineage>
</organism>
<keyword evidence="9" id="KW-1185">Reference proteome</keyword>
<dbReference type="OrthoDB" id="6890418at2"/>
<dbReference type="RefSeq" id="WP_093473263.1">
    <property type="nucleotide sequence ID" value="NZ_FOUI01000003.1"/>
</dbReference>
<evidence type="ECO:0000256" key="4">
    <source>
        <dbReference type="ARBA" id="ARBA00022692"/>
    </source>
</evidence>
<keyword evidence="4 7" id="KW-0812">Transmembrane</keyword>
<evidence type="ECO:0000256" key="6">
    <source>
        <dbReference type="ARBA" id="ARBA00023136"/>
    </source>
</evidence>
<evidence type="ECO:0000256" key="1">
    <source>
        <dbReference type="ARBA" id="ARBA00004651"/>
    </source>
</evidence>
<protein>
    <submittedName>
        <fullName evidence="8">Multicomponent Na+:H+ antiporter subunit E</fullName>
    </submittedName>
</protein>
<evidence type="ECO:0000313" key="8">
    <source>
        <dbReference type="EMBL" id="SFM30558.1"/>
    </source>
</evidence>
<comment type="subcellular location">
    <subcellularLocation>
        <location evidence="1">Cell membrane</location>
        <topology evidence="1">Multi-pass membrane protein</topology>
    </subcellularLocation>
</comment>
<reference evidence="9" key="1">
    <citation type="submission" date="2016-10" db="EMBL/GenBank/DDBJ databases">
        <authorList>
            <person name="Varghese N."/>
            <person name="Submissions S."/>
        </authorList>
    </citation>
    <scope>NUCLEOTIDE SEQUENCE [LARGE SCALE GENOMIC DNA]</scope>
    <source>
        <strain evidence="9">DSM 24213</strain>
    </source>
</reference>
<accession>A0A1I4PS07</accession>
<dbReference type="GO" id="GO:0005886">
    <property type="term" value="C:plasma membrane"/>
    <property type="evidence" value="ECO:0007669"/>
    <property type="project" value="UniProtKB-SubCell"/>
</dbReference>
<evidence type="ECO:0000256" key="2">
    <source>
        <dbReference type="ARBA" id="ARBA00006228"/>
    </source>
</evidence>
<keyword evidence="5 7" id="KW-1133">Transmembrane helix</keyword>
<dbReference type="PANTHER" id="PTHR34584">
    <property type="entry name" value="NA(+)/H(+) ANTIPORTER SUBUNIT E1"/>
    <property type="match status" value="1"/>
</dbReference>
<sequence>MLLLHGLLAVLLGWLIDGLTVGSWLLGFVAGYLLLRLAGLRLPACRLYAMRVVAGTLFVPWFAWKILAASLDVARLVLDPRRQAQPAVIAARLQLHDRRLVTVVSCLLTLTPGTLALEYVEEDGLLYVHVLDARSAQPALDALAEIECRLMAWVWPLGDGQ</sequence>
<evidence type="ECO:0000256" key="3">
    <source>
        <dbReference type="ARBA" id="ARBA00022475"/>
    </source>
</evidence>
<evidence type="ECO:0000313" key="9">
    <source>
        <dbReference type="Proteomes" id="UP000243629"/>
    </source>
</evidence>
<evidence type="ECO:0000256" key="5">
    <source>
        <dbReference type="ARBA" id="ARBA00022989"/>
    </source>
</evidence>
<dbReference type="EMBL" id="FOUI01000003">
    <property type="protein sequence ID" value="SFM30558.1"/>
    <property type="molecule type" value="Genomic_DNA"/>
</dbReference>
<keyword evidence="6 7" id="KW-0472">Membrane</keyword>
<dbReference type="Proteomes" id="UP000243629">
    <property type="component" value="Unassembled WGS sequence"/>
</dbReference>
<gene>
    <name evidence="8" type="ORF">SAMN05216217_10348</name>
</gene>
<dbReference type="Pfam" id="PF01899">
    <property type="entry name" value="MNHE"/>
    <property type="match status" value="1"/>
</dbReference>
<dbReference type="STRING" id="1720063.SAMN05216217_10348"/>